<reference evidence="1" key="1">
    <citation type="journal article" date="2014" name="Front. Microbiol.">
        <title>High frequency of phylogenetically diverse reductive dehalogenase-homologous genes in deep subseafloor sedimentary metagenomes.</title>
        <authorList>
            <person name="Kawai M."/>
            <person name="Futagami T."/>
            <person name="Toyoda A."/>
            <person name="Takaki Y."/>
            <person name="Nishi S."/>
            <person name="Hori S."/>
            <person name="Arai W."/>
            <person name="Tsubouchi T."/>
            <person name="Morono Y."/>
            <person name="Uchiyama I."/>
            <person name="Ito T."/>
            <person name="Fujiyama A."/>
            <person name="Inagaki F."/>
            <person name="Takami H."/>
        </authorList>
    </citation>
    <scope>NUCLEOTIDE SEQUENCE</scope>
    <source>
        <strain evidence="1">Expedition CK06-06</strain>
    </source>
</reference>
<feature type="non-terminal residue" evidence="1">
    <location>
        <position position="45"/>
    </location>
</feature>
<comment type="caution">
    <text evidence="1">The sequence shown here is derived from an EMBL/GenBank/DDBJ whole genome shotgun (WGS) entry which is preliminary data.</text>
</comment>
<name>X1FAC3_9ZZZZ</name>
<evidence type="ECO:0000313" key="1">
    <source>
        <dbReference type="EMBL" id="GAH41917.1"/>
    </source>
</evidence>
<sequence>MYSSIYRRFTKLLSEMTDAKKKNFTINTYFEKDLGLDKEDLKILR</sequence>
<dbReference type="AlphaFoldDB" id="X1FAC3"/>
<organism evidence="1">
    <name type="scientific">marine sediment metagenome</name>
    <dbReference type="NCBI Taxonomy" id="412755"/>
    <lineage>
        <taxon>unclassified sequences</taxon>
        <taxon>metagenomes</taxon>
        <taxon>ecological metagenomes</taxon>
    </lineage>
</organism>
<dbReference type="EMBL" id="BARU01005827">
    <property type="protein sequence ID" value="GAH41917.1"/>
    <property type="molecule type" value="Genomic_DNA"/>
</dbReference>
<proteinExistence type="predicted"/>
<gene>
    <name evidence="1" type="ORF">S03H2_11412</name>
</gene>
<protein>
    <submittedName>
        <fullName evidence="1">Uncharacterized protein</fullName>
    </submittedName>
</protein>
<accession>X1FAC3</accession>